<reference evidence="2 3" key="1">
    <citation type="submission" date="2021-01" db="EMBL/GenBank/DDBJ databases">
        <title>Chryseolinea sp. Jin1 Genome sequencing and assembly.</title>
        <authorList>
            <person name="Kim I."/>
        </authorList>
    </citation>
    <scope>NUCLEOTIDE SEQUENCE [LARGE SCALE GENOMIC DNA]</scope>
    <source>
        <strain evidence="2 3">Jin1</strain>
    </source>
</reference>
<comment type="caution">
    <text evidence="2">The sequence shown here is derived from an EMBL/GenBank/DDBJ whole genome shotgun (WGS) entry which is preliminary data.</text>
</comment>
<evidence type="ECO:0000313" key="3">
    <source>
        <dbReference type="Proteomes" id="UP000613030"/>
    </source>
</evidence>
<name>A0ABS1KVC2_9BACT</name>
<sequence>MSPTSVLPEEHIFQKIYVIHDQKVLLDADLSKLYGVPTKVLKQAVKRNRTRFPPDFMFELSPDEWEDLRSQIVTSSWGGSRYVPMAFTEQGVAMLSSVLKSPQAIDVNIQIMRVFVKMRQLIMSYKDLLARIESLETAGADRNKHIRNIYALIKELLEPAAHPRPIGFKTNRDKD</sequence>
<dbReference type="Pfam" id="PF10543">
    <property type="entry name" value="ORF6N"/>
    <property type="match status" value="1"/>
</dbReference>
<gene>
    <name evidence="2" type="ORF">JI741_19430</name>
</gene>
<protein>
    <submittedName>
        <fullName evidence="2">ORF6N domain-containing protein</fullName>
    </submittedName>
</protein>
<evidence type="ECO:0000259" key="1">
    <source>
        <dbReference type="Pfam" id="PF10543"/>
    </source>
</evidence>
<dbReference type="RefSeq" id="WP_202012742.1">
    <property type="nucleotide sequence ID" value="NZ_JAERRB010000006.1"/>
</dbReference>
<organism evidence="2 3">
    <name type="scientific">Chryseolinea lacunae</name>
    <dbReference type="NCBI Taxonomy" id="2801331"/>
    <lineage>
        <taxon>Bacteria</taxon>
        <taxon>Pseudomonadati</taxon>
        <taxon>Bacteroidota</taxon>
        <taxon>Cytophagia</taxon>
        <taxon>Cytophagales</taxon>
        <taxon>Fulvivirgaceae</taxon>
        <taxon>Chryseolinea</taxon>
    </lineage>
</organism>
<accession>A0ABS1KVC2</accession>
<dbReference type="Proteomes" id="UP000613030">
    <property type="component" value="Unassembled WGS sequence"/>
</dbReference>
<dbReference type="InterPro" id="IPR018873">
    <property type="entry name" value="KilA-N_DNA-bd_domain"/>
</dbReference>
<dbReference type="EMBL" id="JAERRB010000006">
    <property type="protein sequence ID" value="MBL0743414.1"/>
    <property type="molecule type" value="Genomic_DNA"/>
</dbReference>
<feature type="domain" description="KilA-N DNA-binding" evidence="1">
    <location>
        <begin position="14"/>
        <end position="98"/>
    </location>
</feature>
<keyword evidence="3" id="KW-1185">Reference proteome</keyword>
<proteinExistence type="predicted"/>
<evidence type="ECO:0000313" key="2">
    <source>
        <dbReference type="EMBL" id="MBL0743414.1"/>
    </source>
</evidence>